<protein>
    <submittedName>
        <fullName evidence="2">Uncharacterized protein</fullName>
    </submittedName>
</protein>
<feature type="signal peptide" evidence="1">
    <location>
        <begin position="1"/>
        <end position="25"/>
    </location>
</feature>
<name>A0A318SDG0_9BURK</name>
<accession>A0A318SDG0</accession>
<evidence type="ECO:0000256" key="1">
    <source>
        <dbReference type="SAM" id="SignalP"/>
    </source>
</evidence>
<sequence length="134" mass="14206">MSPAPTFRTIAVTALLLLLALAALAGNGCRRQAAEITLAPVPGSVIPADAAVAVTETLFVFCYPESDRSGLSAAAAQVVSDVQATNDDRTEMMAWQPLSQICTQAAHTIVPLERIAALTPWVRDLLRPPRTLRA</sequence>
<organism evidence="2 3">
    <name type="scientific">Xylophilus ampelinus</name>
    <dbReference type="NCBI Taxonomy" id="54067"/>
    <lineage>
        <taxon>Bacteria</taxon>
        <taxon>Pseudomonadati</taxon>
        <taxon>Pseudomonadota</taxon>
        <taxon>Betaproteobacteria</taxon>
        <taxon>Burkholderiales</taxon>
        <taxon>Xylophilus</taxon>
    </lineage>
</organism>
<dbReference type="AlphaFoldDB" id="A0A318SDG0"/>
<dbReference type="EMBL" id="QJTC01000026">
    <property type="protein sequence ID" value="PYE74301.1"/>
    <property type="molecule type" value="Genomic_DNA"/>
</dbReference>
<gene>
    <name evidence="2" type="ORF">DFQ15_12620</name>
</gene>
<evidence type="ECO:0000313" key="2">
    <source>
        <dbReference type="EMBL" id="PYE74301.1"/>
    </source>
</evidence>
<feature type="chain" id="PRO_5016379073" evidence="1">
    <location>
        <begin position="26"/>
        <end position="134"/>
    </location>
</feature>
<comment type="caution">
    <text evidence="2">The sequence shown here is derived from an EMBL/GenBank/DDBJ whole genome shotgun (WGS) entry which is preliminary data.</text>
</comment>
<keyword evidence="1" id="KW-0732">Signal</keyword>
<dbReference type="RefSeq" id="WP_110466680.1">
    <property type="nucleotide sequence ID" value="NZ_JAMOFZ010000001.1"/>
</dbReference>
<dbReference type="OrthoDB" id="9861142at2"/>
<evidence type="ECO:0000313" key="3">
    <source>
        <dbReference type="Proteomes" id="UP000247540"/>
    </source>
</evidence>
<keyword evidence="3" id="KW-1185">Reference proteome</keyword>
<reference evidence="2 3" key="1">
    <citation type="submission" date="2018-06" db="EMBL/GenBank/DDBJ databases">
        <title>Genomic Encyclopedia of Type Strains, Phase III (KMG-III): the genomes of soil and plant-associated and newly described type strains.</title>
        <authorList>
            <person name="Whitman W."/>
        </authorList>
    </citation>
    <scope>NUCLEOTIDE SEQUENCE [LARGE SCALE GENOMIC DNA]</scope>
    <source>
        <strain evidence="2 3">CECT 7646</strain>
    </source>
</reference>
<proteinExistence type="predicted"/>
<dbReference type="Proteomes" id="UP000247540">
    <property type="component" value="Unassembled WGS sequence"/>
</dbReference>